<dbReference type="InterPro" id="IPR006626">
    <property type="entry name" value="PbH1"/>
</dbReference>
<dbReference type="SUPFAM" id="SSF51126">
    <property type="entry name" value="Pectin lyase-like"/>
    <property type="match status" value="1"/>
</dbReference>
<keyword evidence="1" id="KW-0732">Signal</keyword>
<feature type="domain" description="Right handed beta helix" evidence="2">
    <location>
        <begin position="226"/>
        <end position="369"/>
    </location>
</feature>
<accession>A0ABW6BTR9</accession>
<dbReference type="RefSeq" id="WP_377484419.1">
    <property type="nucleotide sequence ID" value="NZ_JBHUOX010000007.1"/>
</dbReference>
<protein>
    <submittedName>
        <fullName evidence="4">Right-handed parallel beta-helix repeat-containing protein</fullName>
    </submittedName>
</protein>
<feature type="chain" id="PRO_5045262173" evidence="1">
    <location>
        <begin position="22"/>
        <end position="725"/>
    </location>
</feature>
<dbReference type="InterPro" id="IPR013783">
    <property type="entry name" value="Ig-like_fold"/>
</dbReference>
<evidence type="ECO:0000313" key="5">
    <source>
        <dbReference type="Proteomes" id="UP001597641"/>
    </source>
</evidence>
<dbReference type="InterPro" id="IPR026444">
    <property type="entry name" value="Secre_tail"/>
</dbReference>
<dbReference type="SMART" id="SM00710">
    <property type="entry name" value="PbH1"/>
    <property type="match status" value="9"/>
</dbReference>
<feature type="signal peptide" evidence="1">
    <location>
        <begin position="1"/>
        <end position="21"/>
    </location>
</feature>
<dbReference type="NCBIfam" id="TIGR04183">
    <property type="entry name" value="Por_Secre_tail"/>
    <property type="match status" value="1"/>
</dbReference>
<dbReference type="InterPro" id="IPR011050">
    <property type="entry name" value="Pectin_lyase_fold/virulence"/>
</dbReference>
<dbReference type="Gene3D" id="2.60.40.10">
    <property type="entry name" value="Immunoglobulins"/>
    <property type="match status" value="1"/>
</dbReference>
<dbReference type="EMBL" id="JBHUOX010000007">
    <property type="protein sequence ID" value="MFD3000901.1"/>
    <property type="molecule type" value="Genomic_DNA"/>
</dbReference>
<dbReference type="InterPro" id="IPR039448">
    <property type="entry name" value="Beta_helix"/>
</dbReference>
<gene>
    <name evidence="4" type="ORF">ACFS7Z_11050</name>
</gene>
<dbReference type="Proteomes" id="UP001597641">
    <property type="component" value="Unassembled WGS sequence"/>
</dbReference>
<comment type="caution">
    <text evidence="4">The sequence shown here is derived from an EMBL/GenBank/DDBJ whole genome shotgun (WGS) entry which is preliminary data.</text>
</comment>
<evidence type="ECO:0000259" key="3">
    <source>
        <dbReference type="Pfam" id="PF18962"/>
    </source>
</evidence>
<reference evidence="5" key="1">
    <citation type="journal article" date="2019" name="Int. J. Syst. Evol. Microbiol.">
        <title>The Global Catalogue of Microorganisms (GCM) 10K type strain sequencing project: providing services to taxonomists for standard genome sequencing and annotation.</title>
        <authorList>
            <consortium name="The Broad Institute Genomics Platform"/>
            <consortium name="The Broad Institute Genome Sequencing Center for Infectious Disease"/>
            <person name="Wu L."/>
            <person name="Ma J."/>
        </authorList>
    </citation>
    <scope>NUCLEOTIDE SEQUENCE [LARGE SCALE GENOMIC DNA]</scope>
    <source>
        <strain evidence="5">KCTC 23984</strain>
    </source>
</reference>
<evidence type="ECO:0000256" key="1">
    <source>
        <dbReference type="SAM" id="SignalP"/>
    </source>
</evidence>
<evidence type="ECO:0000313" key="4">
    <source>
        <dbReference type="EMBL" id="MFD3000901.1"/>
    </source>
</evidence>
<proteinExistence type="predicted"/>
<dbReference type="Gene3D" id="2.160.20.10">
    <property type="entry name" value="Single-stranded right-handed beta-helix, Pectin lyase-like"/>
    <property type="match status" value="1"/>
</dbReference>
<sequence>MKPFFITTCFVLALLSHSLEAATYYISMSGDDNNPGIKKDLPWASITKVNTTEFSPGDSILFEANSSFSGSLDFKSNVKGTAANPIYIGSYGTGKATINSGSKEGLYVYNSAGFKIHNIKFAGSGRTSNTSNGVEFYMDLPNNARLEYIAIDNVEISGYHDTGLLIGSWKGTSGYDSISVTNSMIHDNGIGGIATYAEALHGHTKLYVGNNKIFNNTGLKGQKAHTGNGIMIGGVDGVLIEYCEVYNNGELSDARDTGPAGIWAYRCNNVLIQYNEAYHNKTGGTKDGGGFDIDGGVTNAVMQYNYSHDNDGAGFLVSQHNGAAPLKNVVIRYNISENDGRKNSYAGILFWSSGSGGGIQNVEVYNNTVYLTPSKGGPSAIRLFGKLYRNVHIWNNIFQTTPGTVLTVTNTADDAEIVFQGNSYWNAGEDLKIDWKKKSFTSLEEWQKATGQEKLDGTPAGFFSDPQLKDPGKGVTISDPAKFHTLSGYELQETSPLIDNGLDLAALFGTNIGLTDFFGNELKDEGKFTVGAFQSKKVVPLPVTLSLFSVSRQGNDAVLYWETASEQNNKGFAVEVSVDGERFRTLAFVSSKSSNTQQAQQYTYRDTESGKAGTYYYRLQQVDFDGTTTYSAVQSVTFEQEQIASTVYPNPFSDSFILELKADEAEVLQLHISDAVGRQVLRREVELLKGRNKVRFDFGSQQPAGLYIISVRHGQESLQLKVLKQ</sequence>
<dbReference type="Pfam" id="PF13229">
    <property type="entry name" value="Beta_helix"/>
    <property type="match status" value="1"/>
</dbReference>
<dbReference type="InterPro" id="IPR012334">
    <property type="entry name" value="Pectin_lyas_fold"/>
</dbReference>
<dbReference type="Pfam" id="PF18962">
    <property type="entry name" value="Por_Secre_tail"/>
    <property type="match status" value="1"/>
</dbReference>
<name>A0ABW6BTR9_9BACT</name>
<evidence type="ECO:0000259" key="2">
    <source>
        <dbReference type="Pfam" id="PF13229"/>
    </source>
</evidence>
<keyword evidence="5" id="KW-1185">Reference proteome</keyword>
<feature type="domain" description="Secretion system C-terminal sorting" evidence="3">
    <location>
        <begin position="647"/>
        <end position="719"/>
    </location>
</feature>
<organism evidence="4 5">
    <name type="scientific">Pontibacter toksunensis</name>
    <dbReference type="NCBI Taxonomy" id="1332631"/>
    <lineage>
        <taxon>Bacteria</taxon>
        <taxon>Pseudomonadati</taxon>
        <taxon>Bacteroidota</taxon>
        <taxon>Cytophagia</taxon>
        <taxon>Cytophagales</taxon>
        <taxon>Hymenobacteraceae</taxon>
        <taxon>Pontibacter</taxon>
    </lineage>
</organism>